<keyword evidence="4" id="KW-1185">Reference proteome</keyword>
<feature type="region of interest" description="Disordered" evidence="1">
    <location>
        <begin position="115"/>
        <end position="134"/>
    </location>
</feature>
<dbReference type="PANTHER" id="PTHR38788:SF3">
    <property type="entry name" value="CLR5 DOMAIN-CONTAINING PROTEIN"/>
    <property type="match status" value="1"/>
</dbReference>
<gene>
    <name evidence="3" type="ORF">Daus18300_013926</name>
</gene>
<accession>A0ABR3VX74</accession>
<protein>
    <recommendedName>
        <fullName evidence="2">Clr5 domain-containing protein</fullName>
    </recommendedName>
</protein>
<dbReference type="EMBL" id="JAWRVE010000240">
    <property type="protein sequence ID" value="KAL1847525.1"/>
    <property type="molecule type" value="Genomic_DNA"/>
</dbReference>
<feature type="region of interest" description="Disordered" evidence="1">
    <location>
        <begin position="1"/>
        <end position="54"/>
    </location>
</feature>
<evidence type="ECO:0000313" key="3">
    <source>
        <dbReference type="EMBL" id="KAL1847525.1"/>
    </source>
</evidence>
<evidence type="ECO:0000259" key="2">
    <source>
        <dbReference type="Pfam" id="PF14420"/>
    </source>
</evidence>
<organism evidence="3 4">
    <name type="scientific">Diaporthe australafricana</name>
    <dbReference type="NCBI Taxonomy" id="127596"/>
    <lineage>
        <taxon>Eukaryota</taxon>
        <taxon>Fungi</taxon>
        <taxon>Dikarya</taxon>
        <taxon>Ascomycota</taxon>
        <taxon>Pezizomycotina</taxon>
        <taxon>Sordariomycetes</taxon>
        <taxon>Sordariomycetidae</taxon>
        <taxon>Diaporthales</taxon>
        <taxon>Diaporthaceae</taxon>
        <taxon>Diaporthe</taxon>
    </lineage>
</organism>
<name>A0ABR3VX74_9PEZI</name>
<sequence length="662" mass="73853">MPVALLPNSTTATSSSTQHGRTRQPPVTSDGELKPHSPTNIPRRKRNATGDDWRNHKDRISSLYRTKRLKDVIAVMETRHQFFATERMYKARFKEWGLEKYITAVKVHKLMQRVEEEQQRQRSPSASHGGAENERVVLGVGEDLDVKRIQKYMKRNPAGLNKLRPASKRSLEVIKALSVDSRKGSSGREKVSIPVAKLEQQHQQKTLRLSLSTFALDWPSEPELPNEVVGLLQAFIDNHFDCPFPFTPVPTSTFTRPAPSKWQPQCQNPSNPVDSFVQVPQQDGIMLDFVLKFRIAHTLLDDGLASEGMQAINTCLKSLAFYTQQAQTTNPMDTRPATRLILWALSAASEMMSDFKQTNKLVLQMLLQQMTALCAGYQPTMAELIKRTSQLGASGQVAMLRLVRYSVSQALFGAAECKPAFETYSKTVSIAESPLSPADRLQALQSLANDPIVHDSPVLGAWMDTRIALSVSGGSSLYISSLGPYGTTTSPSWHAQGLNRMAEVLGTMDGRVEWHKAAGNWQLAQQLQSRYGSIAQTVWGYNENAEQDWGARLDIWSSPELMTSSLTPAEPSMFHMALPGVTVRMNHLMGEIPGEIPGWEEWQQPQHQHQGQVAAQREASSMPAWNVADASQWQMDTDLGSEGGRYNGSYEELNGMESEFWS</sequence>
<comment type="caution">
    <text evidence="3">The sequence shown here is derived from an EMBL/GenBank/DDBJ whole genome shotgun (WGS) entry which is preliminary data.</text>
</comment>
<dbReference type="PANTHER" id="PTHR38788">
    <property type="entry name" value="CLR5 DOMAIN-CONTAINING PROTEIN"/>
    <property type="match status" value="1"/>
</dbReference>
<evidence type="ECO:0000313" key="4">
    <source>
        <dbReference type="Proteomes" id="UP001583177"/>
    </source>
</evidence>
<dbReference type="Proteomes" id="UP001583177">
    <property type="component" value="Unassembled WGS sequence"/>
</dbReference>
<proteinExistence type="predicted"/>
<feature type="compositionally biased region" description="Polar residues" evidence="1">
    <location>
        <begin position="7"/>
        <end position="19"/>
    </location>
</feature>
<reference evidence="3 4" key="1">
    <citation type="journal article" date="2024" name="IMA Fungus">
        <title>IMA Genome - F19 : A genome assembly and annotation guide to empower mycologists, including annotated draft genome sequences of Ceratocystis pirilliformis, Diaporthe australafricana, Fusarium ophioides, Paecilomyces lecythidis, and Sporothrix stenoceras.</title>
        <authorList>
            <person name="Aylward J."/>
            <person name="Wilson A.M."/>
            <person name="Visagie C.M."/>
            <person name="Spraker J."/>
            <person name="Barnes I."/>
            <person name="Buitendag C."/>
            <person name="Ceriani C."/>
            <person name="Del Mar Angel L."/>
            <person name="du Plessis D."/>
            <person name="Fuchs T."/>
            <person name="Gasser K."/>
            <person name="Kramer D."/>
            <person name="Li W."/>
            <person name="Munsamy K."/>
            <person name="Piso A."/>
            <person name="Price J.L."/>
            <person name="Sonnekus B."/>
            <person name="Thomas C."/>
            <person name="van der Nest A."/>
            <person name="van Dijk A."/>
            <person name="van Heerden A."/>
            <person name="van Vuuren N."/>
            <person name="Yilmaz N."/>
            <person name="Duong T.A."/>
            <person name="van der Merwe N.A."/>
            <person name="Wingfield M.J."/>
            <person name="Wingfield B.D."/>
        </authorList>
    </citation>
    <scope>NUCLEOTIDE SEQUENCE [LARGE SCALE GENOMIC DNA]</scope>
    <source>
        <strain evidence="3 4">CMW 18300</strain>
    </source>
</reference>
<dbReference type="Pfam" id="PF14420">
    <property type="entry name" value="Clr5"/>
    <property type="match status" value="1"/>
</dbReference>
<feature type="domain" description="Clr5" evidence="2">
    <location>
        <begin position="51"/>
        <end position="100"/>
    </location>
</feature>
<dbReference type="InterPro" id="IPR025676">
    <property type="entry name" value="Clr5_dom"/>
</dbReference>
<evidence type="ECO:0000256" key="1">
    <source>
        <dbReference type="SAM" id="MobiDB-lite"/>
    </source>
</evidence>